<keyword evidence="3" id="KW-1185">Reference proteome</keyword>
<dbReference type="EMBL" id="JH658530">
    <property type="protein sequence ID" value="EXK78279.1"/>
    <property type="molecule type" value="Genomic_DNA"/>
</dbReference>
<dbReference type="Proteomes" id="UP000030663">
    <property type="component" value="Unassembled WGS sequence"/>
</dbReference>
<sequence>MAASWWPMLLRTKIFSGPFAVAALACTELLSSTFHKSTLTYPKNAIWSSISMDLAENATIEAATASWKAMAVLVRNVPGLMDLGITGNEFAATSTISTSNNQSSVKKGVGLIITLYGYNTTASMLKLLPEPTSHRMMTYAAVKGVKIEMAEPNMAAHYLSFFDVLNPNPSACSDISLISSRLLGHSQLTDLSLQDVQRHLYTIMNSQVEEEPSNMIIGLQGGPGPRDASQDMRGGLNPAWRQA</sequence>
<protein>
    <submittedName>
        <fullName evidence="2">Uncharacterized protein</fullName>
    </submittedName>
</protein>
<feature type="region of interest" description="Disordered" evidence="1">
    <location>
        <begin position="221"/>
        <end position="243"/>
    </location>
</feature>
<proteinExistence type="predicted"/>
<gene>
    <name evidence="2" type="ORF">FOQG_17037</name>
</gene>
<dbReference type="HOGENOM" id="CLU_1142643_0_0_1"/>
<dbReference type="OrthoDB" id="9983560at2759"/>
<accession>X0BIJ7</accession>
<dbReference type="AlphaFoldDB" id="X0BIJ7"/>
<evidence type="ECO:0000256" key="1">
    <source>
        <dbReference type="SAM" id="MobiDB-lite"/>
    </source>
</evidence>
<organism evidence="2 3">
    <name type="scientific">Fusarium oxysporum f. sp. raphani 54005</name>
    <dbReference type="NCBI Taxonomy" id="1089458"/>
    <lineage>
        <taxon>Eukaryota</taxon>
        <taxon>Fungi</taxon>
        <taxon>Dikarya</taxon>
        <taxon>Ascomycota</taxon>
        <taxon>Pezizomycotina</taxon>
        <taxon>Sordariomycetes</taxon>
        <taxon>Hypocreomycetidae</taxon>
        <taxon>Hypocreales</taxon>
        <taxon>Nectriaceae</taxon>
        <taxon>Fusarium</taxon>
        <taxon>Fusarium oxysporum species complex</taxon>
    </lineage>
</organism>
<name>X0BIJ7_FUSOX</name>
<evidence type="ECO:0000313" key="3">
    <source>
        <dbReference type="Proteomes" id="UP000030663"/>
    </source>
</evidence>
<evidence type="ECO:0000313" key="2">
    <source>
        <dbReference type="EMBL" id="EXK78279.1"/>
    </source>
</evidence>
<reference evidence="2 3" key="1">
    <citation type="submission" date="2011-11" db="EMBL/GenBank/DDBJ databases">
        <title>The Genome Sequence of Fusarium oxysporum PHW815.</title>
        <authorList>
            <consortium name="The Broad Institute Genome Sequencing Platform"/>
            <person name="Ma L.-J."/>
            <person name="Gale L.R."/>
            <person name="Schwartz D.C."/>
            <person name="Zhou S."/>
            <person name="Corby-Kistler H."/>
            <person name="Young S.K."/>
            <person name="Zeng Q."/>
            <person name="Gargeya S."/>
            <person name="Fitzgerald M."/>
            <person name="Haas B."/>
            <person name="Abouelleil A."/>
            <person name="Alvarado L."/>
            <person name="Arachchi H.M."/>
            <person name="Berlin A."/>
            <person name="Brown A."/>
            <person name="Chapman S.B."/>
            <person name="Chen Z."/>
            <person name="Dunbar C."/>
            <person name="Freedman E."/>
            <person name="Gearin G."/>
            <person name="Goldberg J."/>
            <person name="Griggs A."/>
            <person name="Gujja S."/>
            <person name="Heiman D."/>
            <person name="Howarth C."/>
            <person name="Larson L."/>
            <person name="Lui A."/>
            <person name="MacDonald P.J.P."/>
            <person name="Montmayeur A."/>
            <person name="Murphy C."/>
            <person name="Neiman D."/>
            <person name="Pearson M."/>
            <person name="Priest M."/>
            <person name="Roberts A."/>
            <person name="Saif S."/>
            <person name="Shea T."/>
            <person name="Shenoy N."/>
            <person name="Sisk P."/>
            <person name="Stolte C."/>
            <person name="Sykes S."/>
            <person name="Wortman J."/>
            <person name="Nusbaum C."/>
            <person name="Birren B."/>
        </authorList>
    </citation>
    <scope>NUCLEOTIDE SEQUENCE [LARGE SCALE GENOMIC DNA]</scope>
    <source>
        <strain evidence="2 3">54005</strain>
    </source>
</reference>